<evidence type="ECO:0008006" key="4">
    <source>
        <dbReference type="Google" id="ProtNLM"/>
    </source>
</evidence>
<evidence type="ECO:0000256" key="1">
    <source>
        <dbReference type="SAM" id="Phobius"/>
    </source>
</evidence>
<dbReference type="Proteomes" id="UP000243217">
    <property type="component" value="Unassembled WGS sequence"/>
</dbReference>
<feature type="transmembrane region" description="Helical" evidence="1">
    <location>
        <begin position="226"/>
        <end position="248"/>
    </location>
</feature>
<evidence type="ECO:0000313" key="3">
    <source>
        <dbReference type="Proteomes" id="UP000243217"/>
    </source>
</evidence>
<organism evidence="2 3">
    <name type="scientific">Thraustotheca clavata</name>
    <dbReference type="NCBI Taxonomy" id="74557"/>
    <lineage>
        <taxon>Eukaryota</taxon>
        <taxon>Sar</taxon>
        <taxon>Stramenopiles</taxon>
        <taxon>Oomycota</taxon>
        <taxon>Saprolegniomycetes</taxon>
        <taxon>Saprolegniales</taxon>
        <taxon>Achlyaceae</taxon>
        <taxon>Thraustotheca</taxon>
    </lineage>
</organism>
<feature type="transmembrane region" description="Helical" evidence="1">
    <location>
        <begin position="189"/>
        <end position="206"/>
    </location>
</feature>
<feature type="non-terminal residue" evidence="2">
    <location>
        <position position="530"/>
    </location>
</feature>
<dbReference type="OrthoDB" id="68488at2759"/>
<protein>
    <recommendedName>
        <fullName evidence="4">Transmembrane protein</fullName>
    </recommendedName>
</protein>
<feature type="transmembrane region" description="Helical" evidence="1">
    <location>
        <begin position="324"/>
        <end position="343"/>
    </location>
</feature>
<keyword evidence="1" id="KW-0472">Membrane</keyword>
<evidence type="ECO:0000313" key="2">
    <source>
        <dbReference type="EMBL" id="OQS05261.1"/>
    </source>
</evidence>
<gene>
    <name evidence="2" type="ORF">THRCLA_20668</name>
</gene>
<keyword evidence="1" id="KW-0812">Transmembrane</keyword>
<accession>A0A1W0A504</accession>
<name>A0A1W0A504_9STRA</name>
<proteinExistence type="predicted"/>
<dbReference type="EMBL" id="JNBS01000479">
    <property type="protein sequence ID" value="OQS05261.1"/>
    <property type="molecule type" value="Genomic_DNA"/>
</dbReference>
<sequence>MLDSLVEAMRLLPGTSFRADYRFDDILDDYITSGIIKSKLRRTVEIHYLSEPFDICKPNYNPRPHFCEMPWSNFQSLGYNKISAMSTHIQARIESFIATLNQSNQFIDMGVIVSTSHQQPWIGSVAITKDTIFDVVTIIRVQNCTDADKINCTTTQIQDFRYEGGFNNTNVPRWYSLVKFLRFLGQSYNIIRVIFLAIGCYYARVAEARYSDASMSLKVWVTMTTFLRIPAQVVIYGSWFPVLLFVLAHGIDSSELYYCATKSFVGLEGYVQTTPSHLIYLLNMLTCHMRNVWVLSIGIKAIMFISQETTDNPSYRGLLGVRGYLLSLVSLISIIFDIRFIAIRNSDIVNLHPVSASMDTAIIRYQYLVSDYRFSGFYSDVRNLALSFLIARILLWVVSIRSVQCSTRVPYCILTFCNRTMFSTSWSPLLLTLSIDKNCTTPYNSNSHKSEHLLMNILWMTDPIEGLSLIWISPRVFSYCHKESKIRMYHPLASRDLENLEGFSRLKEEYDCEPPVELNGLSWRERIECS</sequence>
<dbReference type="AlphaFoldDB" id="A0A1W0A504"/>
<keyword evidence="1" id="KW-1133">Transmembrane helix</keyword>
<reference evidence="2 3" key="1">
    <citation type="journal article" date="2014" name="Genome Biol. Evol.">
        <title>The secreted proteins of Achlya hypogyna and Thraustotheca clavata identify the ancestral oomycete secretome and reveal gene acquisitions by horizontal gene transfer.</title>
        <authorList>
            <person name="Misner I."/>
            <person name="Blouin N."/>
            <person name="Leonard G."/>
            <person name="Richards T.A."/>
            <person name="Lane C.E."/>
        </authorList>
    </citation>
    <scope>NUCLEOTIDE SEQUENCE [LARGE SCALE GENOMIC DNA]</scope>
    <source>
        <strain evidence="2 3">ATCC 34112</strain>
    </source>
</reference>
<comment type="caution">
    <text evidence="2">The sequence shown here is derived from an EMBL/GenBank/DDBJ whole genome shotgun (WGS) entry which is preliminary data.</text>
</comment>
<keyword evidence="3" id="KW-1185">Reference proteome</keyword>